<proteinExistence type="predicted"/>
<feature type="domain" description="HTH araC/xylS-type" evidence="4">
    <location>
        <begin position="157"/>
        <end position="255"/>
    </location>
</feature>
<organism evidence="5 6">
    <name type="scientific">Aliivibrio finisterrensis</name>
    <dbReference type="NCBI Taxonomy" id="511998"/>
    <lineage>
        <taxon>Bacteria</taxon>
        <taxon>Pseudomonadati</taxon>
        <taxon>Pseudomonadota</taxon>
        <taxon>Gammaproteobacteria</taxon>
        <taxon>Vibrionales</taxon>
        <taxon>Vibrionaceae</taxon>
        <taxon>Aliivibrio</taxon>
    </lineage>
</organism>
<dbReference type="PROSITE" id="PS01124">
    <property type="entry name" value="HTH_ARAC_FAMILY_2"/>
    <property type="match status" value="1"/>
</dbReference>
<name>A0A4Q5KNM1_9GAMM</name>
<dbReference type="PRINTS" id="PR00032">
    <property type="entry name" value="HTHARAC"/>
</dbReference>
<dbReference type="InterPro" id="IPR011051">
    <property type="entry name" value="RmlC_Cupin_sf"/>
</dbReference>
<dbReference type="InterPro" id="IPR014710">
    <property type="entry name" value="RmlC-like_jellyroll"/>
</dbReference>
<dbReference type="GO" id="GO:0003700">
    <property type="term" value="F:DNA-binding transcription factor activity"/>
    <property type="evidence" value="ECO:0007669"/>
    <property type="project" value="InterPro"/>
</dbReference>
<evidence type="ECO:0000259" key="4">
    <source>
        <dbReference type="PROSITE" id="PS01124"/>
    </source>
</evidence>
<gene>
    <name evidence="5" type="ORF">ERW49_03085</name>
</gene>
<dbReference type="EMBL" id="SEZJ01000002">
    <property type="protein sequence ID" value="RYU48051.1"/>
    <property type="molecule type" value="Genomic_DNA"/>
</dbReference>
<dbReference type="Pfam" id="PF12833">
    <property type="entry name" value="HTH_18"/>
    <property type="match status" value="1"/>
</dbReference>
<dbReference type="SUPFAM" id="SSF46689">
    <property type="entry name" value="Homeodomain-like"/>
    <property type="match status" value="2"/>
</dbReference>
<evidence type="ECO:0000313" key="5">
    <source>
        <dbReference type="EMBL" id="RYU48051.1"/>
    </source>
</evidence>
<dbReference type="InterPro" id="IPR020449">
    <property type="entry name" value="Tscrpt_reg_AraC-type_HTH"/>
</dbReference>
<comment type="caution">
    <text evidence="5">The sequence shown here is derived from an EMBL/GenBank/DDBJ whole genome shotgun (WGS) entry which is preliminary data.</text>
</comment>
<protein>
    <submittedName>
        <fullName evidence="5">AraC family transcriptional regulator</fullName>
    </submittedName>
</protein>
<keyword evidence="1" id="KW-0805">Transcription regulation</keyword>
<dbReference type="AlphaFoldDB" id="A0A4Q5KNM1"/>
<dbReference type="GO" id="GO:0043565">
    <property type="term" value="F:sequence-specific DNA binding"/>
    <property type="evidence" value="ECO:0007669"/>
    <property type="project" value="InterPro"/>
</dbReference>
<reference evidence="5 6" key="1">
    <citation type="submission" date="2019-02" db="EMBL/GenBank/DDBJ databases">
        <title>Genome sequences of Aliivibrio finisterrensis strains from farmed Atlantic salmon.</title>
        <authorList>
            <person name="Bowman J.P."/>
        </authorList>
    </citation>
    <scope>NUCLEOTIDE SEQUENCE [LARGE SCALE GENOMIC DNA]</scope>
    <source>
        <strain evidence="5 6">A32</strain>
    </source>
</reference>
<dbReference type="Proteomes" id="UP000293465">
    <property type="component" value="Unassembled WGS sequence"/>
</dbReference>
<dbReference type="OrthoDB" id="9809338at2"/>
<dbReference type="PANTHER" id="PTHR43280:SF2">
    <property type="entry name" value="HTH-TYPE TRANSCRIPTIONAL REGULATOR EXSA"/>
    <property type="match status" value="1"/>
</dbReference>
<dbReference type="InterPro" id="IPR018060">
    <property type="entry name" value="HTH_AraC"/>
</dbReference>
<evidence type="ECO:0000256" key="1">
    <source>
        <dbReference type="ARBA" id="ARBA00023015"/>
    </source>
</evidence>
<keyword evidence="3" id="KW-0804">Transcription</keyword>
<evidence type="ECO:0000256" key="2">
    <source>
        <dbReference type="ARBA" id="ARBA00023125"/>
    </source>
</evidence>
<dbReference type="InterPro" id="IPR009057">
    <property type="entry name" value="Homeodomain-like_sf"/>
</dbReference>
<dbReference type="Gene3D" id="2.60.120.10">
    <property type="entry name" value="Jelly Rolls"/>
    <property type="match status" value="1"/>
</dbReference>
<accession>A0A4Q5KNM1</accession>
<keyword evidence="2" id="KW-0238">DNA-binding</keyword>
<dbReference type="Gene3D" id="1.10.10.60">
    <property type="entry name" value="Homeodomain-like"/>
    <property type="match status" value="2"/>
</dbReference>
<evidence type="ECO:0000256" key="3">
    <source>
        <dbReference type="ARBA" id="ARBA00023163"/>
    </source>
</evidence>
<dbReference type="SMART" id="SM00342">
    <property type="entry name" value="HTH_ARAC"/>
    <property type="match status" value="1"/>
</dbReference>
<dbReference type="SUPFAM" id="SSF51182">
    <property type="entry name" value="RmlC-like cupins"/>
    <property type="match status" value="1"/>
</dbReference>
<sequence length="260" mass="29853">MMQMDWIFPTQIIMLPEERDLHSHEYHQLVIGLKGQAEFEINDKSSMIYAGKVGVIPANFQHAFSSLYQAEVLVLNFPQFFGNDELANRVNELFVSHGYYQLDAQIQNLIQLLVCEIQANIDDHLLNKACSDTIISLLHRHLIDENEEKTIKRLNQEVIDNFITQHIGSKITVAQLSSTVFLGESQFYAIFKQEFRVTPHKYIVEKRIQYAKTLLETSQFTVGEIAQQTGFANQSAFSHAFMKHTGGAPSKYRQLHFSTI</sequence>
<dbReference type="PANTHER" id="PTHR43280">
    <property type="entry name" value="ARAC-FAMILY TRANSCRIPTIONAL REGULATOR"/>
    <property type="match status" value="1"/>
</dbReference>
<evidence type="ECO:0000313" key="6">
    <source>
        <dbReference type="Proteomes" id="UP000293465"/>
    </source>
</evidence>